<dbReference type="PANTHER" id="PTHR32219:SF2">
    <property type="entry name" value="PROTON PUMP-INTERACTOR 1"/>
    <property type="match status" value="1"/>
</dbReference>
<feature type="region of interest" description="Disordered" evidence="9">
    <location>
        <begin position="399"/>
        <end position="478"/>
    </location>
</feature>
<comment type="subcellular location">
    <subcellularLocation>
        <location evidence="1">Cell membrane</location>
        <topology evidence="1">Single-pass membrane protein</topology>
    </subcellularLocation>
</comment>
<evidence type="ECO:0000256" key="2">
    <source>
        <dbReference type="ARBA" id="ARBA00022475"/>
    </source>
</evidence>
<dbReference type="PANTHER" id="PTHR32219">
    <property type="entry name" value="RNA-BINDING PROTEIN YLMH-RELATED"/>
    <property type="match status" value="1"/>
</dbReference>
<evidence type="ECO:0000256" key="9">
    <source>
        <dbReference type="SAM" id="MobiDB-lite"/>
    </source>
</evidence>
<name>A0AAP0PQK1_9MAGN</name>
<sequence>MGAEVLGAEVAAVPVTDGSEVESTFANEKENGKLNQDSVDEPIKFGTHGTDGPVKGEGEAVKDAHFPKDAVDEWPEPKQIHTFYFVKVRSYDDPKLKSKIDLADREIQKKNQERFRLTEGISAKKSERAHIISQLKPLTLEDKRFRGIVDEKRREREPLHQALGKLRSANNANRERGVGLCSSEEELNERIQSLQYQIQHESNTLTEEKQLLRDIKQLEGTRDKVIANAAMKAKIQESLGQKEAIEDQVKLIGLDMDGARKEQAAIRSKIKLLEDDLKVVDNEIASLQEELRALVQKREKAYEGLSELRKQRDEGNAHFYQNRTLLNNARDLAARKDVVALEELSKAEVEKFMSQWSSSKSFRADYEKRIIQSLDIRQLSRDGRIRNPDEKPLVEPVAPVATETVVKPNTKRPKEEPKPSSQHDNVPTLKVKKEEKNKVAATELKVSSKGNDLQDTEATVPEKPQNEPAPTDVIDEAKLKEMKREEEIAKAKLALERKKKLAEKAAAKAAARAQKEAEKKVKEREKKAKKKAAATSASTTSEEQAEADSTPVESENTEEQLEASIPSKNKELKESNNVRFINRRKTQDPLPKKIMLKRKKSTPYWVYAASAALFVLLLIVVGYYYLY</sequence>
<evidence type="ECO:0000313" key="11">
    <source>
        <dbReference type="EMBL" id="KAK9152782.1"/>
    </source>
</evidence>
<feature type="region of interest" description="Disordered" evidence="9">
    <location>
        <begin position="19"/>
        <end position="57"/>
    </location>
</feature>
<feature type="region of interest" description="Disordered" evidence="9">
    <location>
        <begin position="499"/>
        <end position="584"/>
    </location>
</feature>
<evidence type="ECO:0000256" key="7">
    <source>
        <dbReference type="ARBA" id="ARBA00038080"/>
    </source>
</evidence>
<comment type="caution">
    <text evidence="11">The sequence shown here is derived from an EMBL/GenBank/DDBJ whole genome shotgun (WGS) entry which is preliminary data.</text>
</comment>
<keyword evidence="4 10" id="KW-1133">Transmembrane helix</keyword>
<reference evidence="11 12" key="1">
    <citation type="submission" date="2024-01" db="EMBL/GenBank/DDBJ databases">
        <title>Genome assemblies of Stephania.</title>
        <authorList>
            <person name="Yang L."/>
        </authorList>
    </citation>
    <scope>NUCLEOTIDE SEQUENCE [LARGE SCALE GENOMIC DNA]</scope>
    <source>
        <strain evidence="11">QJT</strain>
        <tissue evidence="11">Leaf</tissue>
    </source>
</reference>
<feature type="coiled-coil region" evidence="8">
    <location>
        <begin position="228"/>
        <end position="311"/>
    </location>
</feature>
<feature type="compositionally biased region" description="Polar residues" evidence="9">
    <location>
        <begin position="448"/>
        <end position="457"/>
    </location>
</feature>
<evidence type="ECO:0000256" key="6">
    <source>
        <dbReference type="ARBA" id="ARBA00023136"/>
    </source>
</evidence>
<keyword evidence="12" id="KW-1185">Reference proteome</keyword>
<comment type="similarity">
    <text evidence="7">Belongs to the plant Proton pump-interactor protein family.</text>
</comment>
<dbReference type="Proteomes" id="UP001417504">
    <property type="component" value="Unassembled WGS sequence"/>
</dbReference>
<proteinExistence type="inferred from homology"/>
<gene>
    <name evidence="11" type="ORF">Sjap_000262</name>
</gene>
<evidence type="ECO:0000256" key="4">
    <source>
        <dbReference type="ARBA" id="ARBA00022989"/>
    </source>
</evidence>
<keyword evidence="2" id="KW-1003">Cell membrane</keyword>
<evidence type="ECO:0000256" key="1">
    <source>
        <dbReference type="ARBA" id="ARBA00004162"/>
    </source>
</evidence>
<evidence type="ECO:0000256" key="3">
    <source>
        <dbReference type="ARBA" id="ARBA00022692"/>
    </source>
</evidence>
<dbReference type="EMBL" id="JBBNAE010000001">
    <property type="protein sequence ID" value="KAK9152782.1"/>
    <property type="molecule type" value="Genomic_DNA"/>
</dbReference>
<protein>
    <recommendedName>
        <fullName evidence="13">Proton pump-interactor 1</fullName>
    </recommendedName>
</protein>
<keyword evidence="3 10" id="KW-0812">Transmembrane</keyword>
<organism evidence="11 12">
    <name type="scientific">Stephania japonica</name>
    <dbReference type="NCBI Taxonomy" id="461633"/>
    <lineage>
        <taxon>Eukaryota</taxon>
        <taxon>Viridiplantae</taxon>
        <taxon>Streptophyta</taxon>
        <taxon>Embryophyta</taxon>
        <taxon>Tracheophyta</taxon>
        <taxon>Spermatophyta</taxon>
        <taxon>Magnoliopsida</taxon>
        <taxon>Ranunculales</taxon>
        <taxon>Menispermaceae</taxon>
        <taxon>Menispermoideae</taxon>
        <taxon>Cissampelideae</taxon>
        <taxon>Stephania</taxon>
    </lineage>
</organism>
<dbReference type="InterPro" id="IPR055282">
    <property type="entry name" value="PPI1-4"/>
</dbReference>
<dbReference type="GO" id="GO:0005886">
    <property type="term" value="C:plasma membrane"/>
    <property type="evidence" value="ECO:0007669"/>
    <property type="project" value="UniProtKB-SubCell"/>
</dbReference>
<feature type="transmembrane region" description="Helical" evidence="10">
    <location>
        <begin position="604"/>
        <end position="626"/>
    </location>
</feature>
<keyword evidence="6 10" id="KW-0472">Membrane</keyword>
<dbReference type="AlphaFoldDB" id="A0AAP0PQK1"/>
<feature type="compositionally biased region" description="Low complexity" evidence="9">
    <location>
        <begin position="533"/>
        <end position="542"/>
    </location>
</feature>
<evidence type="ECO:0000313" key="12">
    <source>
        <dbReference type="Proteomes" id="UP001417504"/>
    </source>
</evidence>
<evidence type="ECO:0000256" key="8">
    <source>
        <dbReference type="SAM" id="Coils"/>
    </source>
</evidence>
<accession>A0AAP0PQK1</accession>
<feature type="compositionally biased region" description="Basic and acidic residues" evidence="9">
    <location>
        <begin position="513"/>
        <end position="526"/>
    </location>
</feature>
<keyword evidence="5 8" id="KW-0175">Coiled coil</keyword>
<evidence type="ECO:0000256" key="5">
    <source>
        <dbReference type="ARBA" id="ARBA00023054"/>
    </source>
</evidence>
<evidence type="ECO:0008006" key="13">
    <source>
        <dbReference type="Google" id="ProtNLM"/>
    </source>
</evidence>
<evidence type="ECO:0000256" key="10">
    <source>
        <dbReference type="SAM" id="Phobius"/>
    </source>
</evidence>